<keyword evidence="1" id="KW-1133">Transmembrane helix</keyword>
<protein>
    <submittedName>
        <fullName evidence="2">Uncharacterized protein</fullName>
    </submittedName>
</protein>
<name>A0A9P5S8R4_9FUNG</name>
<dbReference type="AlphaFoldDB" id="A0A9P5S8R4"/>
<sequence>MVAATGGMCTCLLRYVVLGFLAFSVLYTTVFFLSSEDLRKNAAGLIQRGSSSFSSGSIDSQSPTFE</sequence>
<gene>
    <name evidence="2" type="ORF">BG006_004181</name>
</gene>
<accession>A0A9P5S8R4</accession>
<evidence type="ECO:0000313" key="2">
    <source>
        <dbReference type="EMBL" id="KAF9313296.1"/>
    </source>
</evidence>
<proteinExistence type="predicted"/>
<keyword evidence="1" id="KW-0472">Membrane</keyword>
<dbReference type="Proteomes" id="UP000696485">
    <property type="component" value="Unassembled WGS sequence"/>
</dbReference>
<dbReference type="EMBL" id="JAAAUY010002308">
    <property type="protein sequence ID" value="KAF9313296.1"/>
    <property type="molecule type" value="Genomic_DNA"/>
</dbReference>
<comment type="caution">
    <text evidence="2">The sequence shown here is derived from an EMBL/GenBank/DDBJ whole genome shotgun (WGS) entry which is preliminary data.</text>
</comment>
<keyword evidence="3" id="KW-1185">Reference proteome</keyword>
<evidence type="ECO:0000313" key="3">
    <source>
        <dbReference type="Proteomes" id="UP000696485"/>
    </source>
</evidence>
<feature type="transmembrane region" description="Helical" evidence="1">
    <location>
        <begin position="12"/>
        <end position="33"/>
    </location>
</feature>
<keyword evidence="1" id="KW-0812">Transmembrane</keyword>
<evidence type="ECO:0000256" key="1">
    <source>
        <dbReference type="SAM" id="Phobius"/>
    </source>
</evidence>
<reference evidence="2" key="1">
    <citation type="journal article" date="2020" name="Fungal Divers.">
        <title>Resolving the Mortierellaceae phylogeny through synthesis of multi-gene phylogenetics and phylogenomics.</title>
        <authorList>
            <person name="Vandepol N."/>
            <person name="Liber J."/>
            <person name="Desiro A."/>
            <person name="Na H."/>
            <person name="Kennedy M."/>
            <person name="Barry K."/>
            <person name="Grigoriev I.V."/>
            <person name="Miller A.N."/>
            <person name="O'Donnell K."/>
            <person name="Stajich J.E."/>
            <person name="Bonito G."/>
        </authorList>
    </citation>
    <scope>NUCLEOTIDE SEQUENCE</scope>
    <source>
        <strain evidence="2">NVP1</strain>
    </source>
</reference>
<feature type="non-terminal residue" evidence="2">
    <location>
        <position position="66"/>
    </location>
</feature>
<organism evidence="2 3">
    <name type="scientific">Podila minutissima</name>
    <dbReference type="NCBI Taxonomy" id="64525"/>
    <lineage>
        <taxon>Eukaryota</taxon>
        <taxon>Fungi</taxon>
        <taxon>Fungi incertae sedis</taxon>
        <taxon>Mucoromycota</taxon>
        <taxon>Mortierellomycotina</taxon>
        <taxon>Mortierellomycetes</taxon>
        <taxon>Mortierellales</taxon>
        <taxon>Mortierellaceae</taxon>
        <taxon>Podila</taxon>
    </lineage>
</organism>